<name>A0A6J4MKF1_9BACT</name>
<evidence type="ECO:0000256" key="1">
    <source>
        <dbReference type="SAM" id="MobiDB-lite"/>
    </source>
</evidence>
<sequence>AQGRAARAANPNHRAGADQRGRRPQGTTVPGRVAARPAPEGSRARPRAQRRPGGHAHRFRAGGGRGRALLLRAL</sequence>
<accession>A0A6J4MKF1</accession>
<feature type="compositionally biased region" description="Low complexity" evidence="1">
    <location>
        <begin position="1"/>
        <end position="14"/>
    </location>
</feature>
<feature type="non-terminal residue" evidence="2">
    <location>
        <position position="1"/>
    </location>
</feature>
<gene>
    <name evidence="2" type="ORF">AVDCRST_MAG89-3675</name>
</gene>
<protein>
    <submittedName>
        <fullName evidence="2">Uncharacterized protein</fullName>
    </submittedName>
</protein>
<feature type="non-terminal residue" evidence="2">
    <location>
        <position position="74"/>
    </location>
</feature>
<reference evidence="2" key="1">
    <citation type="submission" date="2020-02" db="EMBL/GenBank/DDBJ databases">
        <authorList>
            <person name="Meier V. D."/>
        </authorList>
    </citation>
    <scope>NUCLEOTIDE SEQUENCE</scope>
    <source>
        <strain evidence="2">AVDCRST_MAG89</strain>
    </source>
</reference>
<organism evidence="2">
    <name type="scientific">uncultured Gemmatimonadota bacterium</name>
    <dbReference type="NCBI Taxonomy" id="203437"/>
    <lineage>
        <taxon>Bacteria</taxon>
        <taxon>Pseudomonadati</taxon>
        <taxon>Gemmatimonadota</taxon>
        <taxon>environmental samples</taxon>
    </lineage>
</organism>
<evidence type="ECO:0000313" key="2">
    <source>
        <dbReference type="EMBL" id="CAA9359950.1"/>
    </source>
</evidence>
<feature type="compositionally biased region" description="Basic residues" evidence="1">
    <location>
        <begin position="44"/>
        <end position="60"/>
    </location>
</feature>
<proteinExistence type="predicted"/>
<dbReference type="EMBL" id="CADCTV010000769">
    <property type="protein sequence ID" value="CAA9359950.1"/>
    <property type="molecule type" value="Genomic_DNA"/>
</dbReference>
<dbReference type="AlphaFoldDB" id="A0A6J4MKF1"/>
<feature type="region of interest" description="Disordered" evidence="1">
    <location>
        <begin position="1"/>
        <end position="65"/>
    </location>
</feature>